<feature type="transmembrane region" description="Helical" evidence="1">
    <location>
        <begin position="31"/>
        <end position="51"/>
    </location>
</feature>
<evidence type="ECO:0000313" key="3">
    <source>
        <dbReference type="Proteomes" id="UP000306196"/>
    </source>
</evidence>
<dbReference type="Proteomes" id="UP000306196">
    <property type="component" value="Unassembled WGS sequence"/>
</dbReference>
<protein>
    <submittedName>
        <fullName evidence="2">Uncharacterized protein</fullName>
    </submittedName>
</protein>
<dbReference type="EMBL" id="VAUV01000008">
    <property type="protein sequence ID" value="TLD70562.1"/>
    <property type="molecule type" value="Genomic_DNA"/>
</dbReference>
<proteinExistence type="predicted"/>
<keyword evidence="3" id="KW-1185">Reference proteome</keyword>
<keyword evidence="1" id="KW-1133">Transmembrane helix</keyword>
<dbReference type="RefSeq" id="WP_138086619.1">
    <property type="nucleotide sequence ID" value="NZ_VAUV01000008.1"/>
</dbReference>
<keyword evidence="1" id="KW-0472">Membrane</keyword>
<evidence type="ECO:0000256" key="1">
    <source>
        <dbReference type="SAM" id="Phobius"/>
    </source>
</evidence>
<accession>A0A5R8KE36</accession>
<keyword evidence="1" id="KW-0812">Transmembrane</keyword>
<feature type="transmembrane region" description="Helical" evidence="1">
    <location>
        <begin position="58"/>
        <end position="75"/>
    </location>
</feature>
<feature type="transmembrane region" description="Helical" evidence="1">
    <location>
        <begin position="102"/>
        <end position="125"/>
    </location>
</feature>
<organism evidence="2 3">
    <name type="scientific">Phragmitibacter flavus</name>
    <dbReference type="NCBI Taxonomy" id="2576071"/>
    <lineage>
        <taxon>Bacteria</taxon>
        <taxon>Pseudomonadati</taxon>
        <taxon>Verrucomicrobiota</taxon>
        <taxon>Verrucomicrobiia</taxon>
        <taxon>Verrucomicrobiales</taxon>
        <taxon>Verrucomicrobiaceae</taxon>
        <taxon>Phragmitibacter</taxon>
    </lineage>
</organism>
<gene>
    <name evidence="2" type="ORF">FEM03_12635</name>
</gene>
<comment type="caution">
    <text evidence="2">The sequence shown here is derived from an EMBL/GenBank/DDBJ whole genome shotgun (WGS) entry which is preliminary data.</text>
</comment>
<dbReference type="AlphaFoldDB" id="A0A5R8KE36"/>
<sequence>MKGAWFVLAALLVGIQWLGWGWLGGEVPLQALMMLAVPMAVLLGGALSWWFYRDREGVVWMVVLWIGLVGQLMYARRNTDSLFQMAMSEFLGRKVGGLEAHLGGGVFLLGLGLVSLMTAWGLALLMGRRSFLKDVLETFGRWDGKVTGWKKGGANEKE</sequence>
<reference evidence="2 3" key="1">
    <citation type="submission" date="2019-05" db="EMBL/GenBank/DDBJ databases">
        <title>Verrucobacter flavum gen. nov., sp. nov. a new member of the family Verrucomicrobiaceae.</title>
        <authorList>
            <person name="Szuroczki S."/>
            <person name="Abbaszade G."/>
            <person name="Szabo A."/>
            <person name="Felfoldi T."/>
            <person name="Schumann P."/>
            <person name="Boka K."/>
            <person name="Keki Z."/>
            <person name="Toumi M."/>
            <person name="Toth E."/>
        </authorList>
    </citation>
    <scope>NUCLEOTIDE SEQUENCE [LARGE SCALE GENOMIC DNA]</scope>
    <source>
        <strain evidence="2 3">MG-N-17</strain>
    </source>
</reference>
<name>A0A5R8KE36_9BACT</name>
<evidence type="ECO:0000313" key="2">
    <source>
        <dbReference type="EMBL" id="TLD70562.1"/>
    </source>
</evidence>